<dbReference type="EMBL" id="OX395127">
    <property type="protein sequence ID" value="CAI5767975.1"/>
    <property type="molecule type" value="Genomic_DNA"/>
</dbReference>
<dbReference type="PANTHER" id="PTHR45710:SF35">
    <property type="entry name" value="C-TYPE LECTIN DOMAIN FAMILY 2 MEMBER D"/>
    <property type="match status" value="1"/>
</dbReference>
<keyword evidence="5" id="KW-0812">Transmembrane</keyword>
<dbReference type="GO" id="GO:0005886">
    <property type="term" value="C:plasma membrane"/>
    <property type="evidence" value="ECO:0007669"/>
    <property type="project" value="UniProtKB-SubCell"/>
</dbReference>
<evidence type="ECO:0000256" key="5">
    <source>
        <dbReference type="SAM" id="Phobius"/>
    </source>
</evidence>
<dbReference type="PANTHER" id="PTHR45710">
    <property type="entry name" value="C-TYPE LECTIN DOMAIN-CONTAINING PROTEIN 180"/>
    <property type="match status" value="1"/>
</dbReference>
<evidence type="ECO:0000313" key="8">
    <source>
        <dbReference type="Proteomes" id="UP001178461"/>
    </source>
</evidence>
<evidence type="ECO:0000256" key="1">
    <source>
        <dbReference type="ARBA" id="ARBA00004401"/>
    </source>
</evidence>
<comment type="subcellular location">
    <subcellularLocation>
        <location evidence="1">Cell membrane</location>
        <topology evidence="1">Single-pass type II membrane protein</topology>
    </subcellularLocation>
    <subcellularLocation>
        <location evidence="2">Secreted</location>
    </subcellularLocation>
</comment>
<protein>
    <recommendedName>
        <fullName evidence="6">C-type lectin domain-containing protein</fullName>
    </recommendedName>
</protein>
<dbReference type="Pfam" id="PF00059">
    <property type="entry name" value="Lectin_C"/>
    <property type="match status" value="1"/>
</dbReference>
<keyword evidence="8" id="KW-1185">Reference proteome</keyword>
<dbReference type="InterPro" id="IPR050828">
    <property type="entry name" value="C-type_lectin/matrix_domain"/>
</dbReference>
<dbReference type="GO" id="GO:0005576">
    <property type="term" value="C:extracellular region"/>
    <property type="evidence" value="ECO:0007669"/>
    <property type="project" value="UniProtKB-SubCell"/>
</dbReference>
<feature type="compositionally biased region" description="Basic and acidic residues" evidence="4">
    <location>
        <begin position="1"/>
        <end position="13"/>
    </location>
</feature>
<feature type="region of interest" description="Disordered" evidence="4">
    <location>
        <begin position="1"/>
        <end position="66"/>
    </location>
</feature>
<dbReference type="InterPro" id="IPR016186">
    <property type="entry name" value="C-type_lectin-like/link_sf"/>
</dbReference>
<sequence length="205" mass="23283">MAEPRFSGREPERLNQIVTKDPTTVISELSWGPAASSNSPDLGQESPGPAVLKEEMGDGQPQRNVLRQRRNHPEARANEGPAMQENQQRTIIIAVLISILFIVWWAAQYTNQPYCEVSSVRACPDSEQEKAFILRYIRDTGHWIGLRKDSGQTWKWGNGQEFKNMLELKEDGRCAFLSTDIDVSDCQVARNWICSQPDTYTRSRS</sequence>
<dbReference type="SUPFAM" id="SSF56436">
    <property type="entry name" value="C-type lectin-like"/>
    <property type="match status" value="1"/>
</dbReference>
<feature type="domain" description="C-type lectin" evidence="6">
    <location>
        <begin position="104"/>
        <end position="195"/>
    </location>
</feature>
<proteinExistence type="predicted"/>
<organism evidence="7 8">
    <name type="scientific">Podarcis lilfordi</name>
    <name type="common">Lilford's wall lizard</name>
    <dbReference type="NCBI Taxonomy" id="74358"/>
    <lineage>
        <taxon>Eukaryota</taxon>
        <taxon>Metazoa</taxon>
        <taxon>Chordata</taxon>
        <taxon>Craniata</taxon>
        <taxon>Vertebrata</taxon>
        <taxon>Euteleostomi</taxon>
        <taxon>Lepidosauria</taxon>
        <taxon>Squamata</taxon>
        <taxon>Bifurcata</taxon>
        <taxon>Unidentata</taxon>
        <taxon>Episquamata</taxon>
        <taxon>Laterata</taxon>
        <taxon>Lacertibaenia</taxon>
        <taxon>Lacertidae</taxon>
        <taxon>Podarcis</taxon>
    </lineage>
</organism>
<evidence type="ECO:0000256" key="3">
    <source>
        <dbReference type="ARBA" id="ARBA00022525"/>
    </source>
</evidence>
<dbReference type="AlphaFoldDB" id="A0AA35JXR5"/>
<evidence type="ECO:0000256" key="4">
    <source>
        <dbReference type="SAM" id="MobiDB-lite"/>
    </source>
</evidence>
<dbReference type="InterPro" id="IPR016187">
    <property type="entry name" value="CTDL_fold"/>
</dbReference>
<keyword evidence="5" id="KW-0472">Membrane</keyword>
<reference evidence="7" key="1">
    <citation type="submission" date="2022-12" db="EMBL/GenBank/DDBJ databases">
        <authorList>
            <person name="Alioto T."/>
            <person name="Alioto T."/>
            <person name="Gomez Garrido J."/>
        </authorList>
    </citation>
    <scope>NUCLEOTIDE SEQUENCE</scope>
</reference>
<dbReference type="PROSITE" id="PS50041">
    <property type="entry name" value="C_TYPE_LECTIN_2"/>
    <property type="match status" value="1"/>
</dbReference>
<feature type="compositionally biased region" description="Polar residues" evidence="4">
    <location>
        <begin position="16"/>
        <end position="27"/>
    </location>
</feature>
<keyword evidence="5" id="KW-1133">Transmembrane helix</keyword>
<gene>
    <name evidence="7" type="ORF">PODLI_1B021138</name>
</gene>
<name>A0AA35JXR5_9SAUR</name>
<evidence type="ECO:0000259" key="6">
    <source>
        <dbReference type="PROSITE" id="PS50041"/>
    </source>
</evidence>
<dbReference type="InterPro" id="IPR001304">
    <property type="entry name" value="C-type_lectin-like"/>
</dbReference>
<dbReference type="Proteomes" id="UP001178461">
    <property type="component" value="Chromosome 2"/>
</dbReference>
<evidence type="ECO:0000313" key="7">
    <source>
        <dbReference type="EMBL" id="CAI5767975.1"/>
    </source>
</evidence>
<accession>A0AA35JXR5</accession>
<evidence type="ECO:0000256" key="2">
    <source>
        <dbReference type="ARBA" id="ARBA00004613"/>
    </source>
</evidence>
<dbReference type="Gene3D" id="3.10.100.10">
    <property type="entry name" value="Mannose-Binding Protein A, subunit A"/>
    <property type="match status" value="1"/>
</dbReference>
<keyword evidence="3" id="KW-0964">Secreted</keyword>
<feature type="transmembrane region" description="Helical" evidence="5">
    <location>
        <begin position="90"/>
        <end position="107"/>
    </location>
</feature>